<sequence length="228" mass="25055">MAAAADLVLHAYQRPPFMVAHGAAVSGITADIASKVVARAGLTFRWELTPAKRQLVLLANSRQPECGVGWFRNPQRERFASFTRPIYRDKGVVLIARPDLPLPSPLSLSRLLGHAGYTVLLKDGLTYGYHVQQALAAKVLARLIVTTIEQPQMVRMISAGRADAMFATLEEAQMLLVNGENGQGALRLLPLTDMPTGDLRYLMCSRQVPREWMRRLDAAILAEVGPLS</sequence>
<reference evidence="2" key="1">
    <citation type="journal article" date="2019" name="Int. J. Syst. Evol. Microbiol.">
        <title>The Global Catalogue of Microorganisms (GCM) 10K type strain sequencing project: providing services to taxonomists for standard genome sequencing and annotation.</title>
        <authorList>
            <consortium name="The Broad Institute Genomics Platform"/>
            <consortium name="The Broad Institute Genome Sequencing Center for Infectious Disease"/>
            <person name="Wu L."/>
            <person name="Ma J."/>
        </authorList>
    </citation>
    <scope>NUCLEOTIDE SEQUENCE [LARGE SCALE GENOMIC DNA]</scope>
    <source>
        <strain evidence="2">KCTC 42195</strain>
    </source>
</reference>
<dbReference type="Proteomes" id="UP001595636">
    <property type="component" value="Unassembled WGS sequence"/>
</dbReference>
<keyword evidence="2" id="KW-1185">Reference proteome</keyword>
<proteinExistence type="predicted"/>
<comment type="caution">
    <text evidence="1">The sequence shown here is derived from an EMBL/GenBank/DDBJ whole genome shotgun (WGS) entry which is preliminary data.</text>
</comment>
<organism evidence="1 2">
    <name type="scientific">Vogesella amnigena</name>
    <dbReference type="NCBI Taxonomy" id="1507449"/>
    <lineage>
        <taxon>Bacteria</taxon>
        <taxon>Pseudomonadati</taxon>
        <taxon>Pseudomonadota</taxon>
        <taxon>Betaproteobacteria</taxon>
        <taxon>Neisseriales</taxon>
        <taxon>Chromobacteriaceae</taxon>
        <taxon>Vogesella</taxon>
    </lineage>
</organism>
<dbReference type="PANTHER" id="PTHR35936">
    <property type="entry name" value="MEMBRANE-BOUND LYTIC MUREIN TRANSGLYCOSYLASE F"/>
    <property type="match status" value="1"/>
</dbReference>
<dbReference type="SUPFAM" id="SSF53850">
    <property type="entry name" value="Periplasmic binding protein-like II"/>
    <property type="match status" value="1"/>
</dbReference>
<evidence type="ECO:0000313" key="2">
    <source>
        <dbReference type="Proteomes" id="UP001595636"/>
    </source>
</evidence>
<dbReference type="RefSeq" id="WP_390277705.1">
    <property type="nucleotide sequence ID" value="NZ_JBHRYH010000013.1"/>
</dbReference>
<dbReference type="EMBL" id="JBHRYH010000013">
    <property type="protein sequence ID" value="MFC3625815.1"/>
    <property type="molecule type" value="Genomic_DNA"/>
</dbReference>
<gene>
    <name evidence="1" type="ORF">ACFOKJ_06625</name>
</gene>
<dbReference type="Gene3D" id="3.40.190.10">
    <property type="entry name" value="Periplasmic binding protein-like II"/>
    <property type="match status" value="2"/>
</dbReference>
<dbReference type="PANTHER" id="PTHR35936:SF25">
    <property type="entry name" value="ABC TRANSPORTER SUBSTRATE-BINDING PROTEIN"/>
    <property type="match status" value="1"/>
</dbReference>
<accession>A0ABV7TSU7</accession>
<protein>
    <submittedName>
        <fullName evidence="1">Substrate-binding periplasmic protein</fullName>
    </submittedName>
</protein>
<name>A0ABV7TSU7_9NEIS</name>
<evidence type="ECO:0000313" key="1">
    <source>
        <dbReference type="EMBL" id="MFC3625815.1"/>
    </source>
</evidence>